<name>A0ABT6Q3I2_9PROT</name>
<organism evidence="1 2">
    <name type="scientific">Commensalibacter oyaizuii</name>
    <dbReference type="NCBI Taxonomy" id="3043873"/>
    <lineage>
        <taxon>Bacteria</taxon>
        <taxon>Pseudomonadati</taxon>
        <taxon>Pseudomonadota</taxon>
        <taxon>Alphaproteobacteria</taxon>
        <taxon>Acetobacterales</taxon>
        <taxon>Acetobacteraceae</taxon>
    </lineage>
</organism>
<accession>A0ABT6Q3I2</accession>
<dbReference type="EMBL" id="JASBAO010000001">
    <property type="protein sequence ID" value="MDI2091684.1"/>
    <property type="molecule type" value="Genomic_DNA"/>
</dbReference>
<evidence type="ECO:0000313" key="1">
    <source>
        <dbReference type="EMBL" id="MDI2091684.1"/>
    </source>
</evidence>
<dbReference type="RefSeq" id="WP_281448771.1">
    <property type="nucleotide sequence ID" value="NZ_JASBAO010000001.1"/>
</dbReference>
<evidence type="ECO:0000313" key="2">
    <source>
        <dbReference type="Proteomes" id="UP001431634"/>
    </source>
</evidence>
<protein>
    <submittedName>
        <fullName evidence="1">Uncharacterized protein</fullName>
    </submittedName>
</protein>
<reference evidence="1" key="1">
    <citation type="submission" date="2023-05" db="EMBL/GenBank/DDBJ databases">
        <title>Whole genome sequence of Commensalibacter sp.</title>
        <authorList>
            <person name="Charoenyingcharoen P."/>
            <person name="Yukphan P."/>
        </authorList>
    </citation>
    <scope>NUCLEOTIDE SEQUENCE</scope>
    <source>
        <strain evidence="1">TBRC 16381</strain>
    </source>
</reference>
<sequence>MARRTTDIKITEPGRDQGKLFKITEMSAFDTEEWAEKTINAVLRNVDRKDLLLLLPVVYTYIQDLSENKTVEQVIEEKGEGKATISQATEYLSIYFSSLVFQLPFDALKQIMEPLLNCCSIYLSPGQTELTEPVSNNFSQYIEEPSTIFALKREAFKLHTDFFIKGSRPHLAQLISTINQTIENQKSDTPQTSPKP</sequence>
<proteinExistence type="predicted"/>
<gene>
    <name evidence="1" type="ORF">QJV27_09945</name>
</gene>
<comment type="caution">
    <text evidence="1">The sequence shown here is derived from an EMBL/GenBank/DDBJ whole genome shotgun (WGS) entry which is preliminary data.</text>
</comment>
<keyword evidence="2" id="KW-1185">Reference proteome</keyword>
<dbReference type="Proteomes" id="UP001431634">
    <property type="component" value="Unassembled WGS sequence"/>
</dbReference>